<gene>
    <name evidence="7" type="primary">clpP1_2</name>
    <name evidence="7" type="ORF">ab3b_01568</name>
</gene>
<accession>A0A0D1KE21</accession>
<dbReference type="GO" id="GO:0004252">
    <property type="term" value="F:serine-type endopeptidase activity"/>
    <property type="evidence" value="ECO:0007669"/>
    <property type="project" value="InterPro"/>
</dbReference>
<evidence type="ECO:0000313" key="8">
    <source>
        <dbReference type="Proteomes" id="UP000032289"/>
    </source>
</evidence>
<reference evidence="7 8" key="1">
    <citation type="journal article" date="2015" name="Microbiology (Mosc.)">
        <title>Genomics of the Weissella cibaria species with an examination of its metabolic traits.</title>
        <authorList>
            <person name="Lynch K.M."/>
            <person name="Lucid A."/>
            <person name="Arendt E.K."/>
            <person name="Sleator R.D."/>
            <person name="Lucey B."/>
            <person name="Coffey A."/>
        </authorList>
    </citation>
    <scope>NUCLEOTIDE SEQUENCE [LARGE SCALE GENOMIC DNA]</scope>
    <source>
        <strain evidence="7 8">AB3b</strain>
    </source>
</reference>
<proteinExistence type="inferred from homology"/>
<dbReference type="GO" id="GO:0006515">
    <property type="term" value="P:protein quality control for misfolded or incompletely synthesized proteins"/>
    <property type="evidence" value="ECO:0007669"/>
    <property type="project" value="TreeGrafter"/>
</dbReference>
<dbReference type="AlphaFoldDB" id="A0A0D1KE21"/>
<keyword evidence="4 7" id="KW-0378">Hydrolase</keyword>
<keyword evidence="3" id="KW-0645">Protease</keyword>
<dbReference type="Gene3D" id="3.90.226.10">
    <property type="entry name" value="2-enoyl-CoA Hydratase, Chain A, domain 1"/>
    <property type="match status" value="1"/>
</dbReference>
<dbReference type="GO" id="GO:0009368">
    <property type="term" value="C:endopeptidase Clp complex"/>
    <property type="evidence" value="ECO:0007669"/>
    <property type="project" value="TreeGrafter"/>
</dbReference>
<dbReference type="SUPFAM" id="SSF52096">
    <property type="entry name" value="ClpP/crotonase"/>
    <property type="match status" value="1"/>
</dbReference>
<dbReference type="EMBL" id="JWHT01000036">
    <property type="protein sequence ID" value="KIU23154.1"/>
    <property type="molecule type" value="Genomic_DNA"/>
</dbReference>
<dbReference type="CDD" id="cd07016">
    <property type="entry name" value="S14_ClpP_1"/>
    <property type="match status" value="1"/>
</dbReference>
<keyword evidence="5" id="KW-0720">Serine protease</keyword>
<evidence type="ECO:0000256" key="5">
    <source>
        <dbReference type="ARBA" id="ARBA00022825"/>
    </source>
</evidence>
<dbReference type="RefSeq" id="WP_043941472.1">
    <property type="nucleotide sequence ID" value="NZ_JWHT01000036.1"/>
</dbReference>
<evidence type="ECO:0000256" key="6">
    <source>
        <dbReference type="RuleBase" id="RU003567"/>
    </source>
</evidence>
<comment type="similarity">
    <text evidence="1 6">Belongs to the peptidase S14 family.</text>
</comment>
<name>A0A0D1KE21_9LACO</name>
<dbReference type="Proteomes" id="UP000032289">
    <property type="component" value="Unassembled WGS sequence"/>
</dbReference>
<dbReference type="InterPro" id="IPR023562">
    <property type="entry name" value="ClpP/TepA"/>
</dbReference>
<dbReference type="Pfam" id="PF00574">
    <property type="entry name" value="CLP_protease"/>
    <property type="match status" value="1"/>
</dbReference>
<evidence type="ECO:0000256" key="3">
    <source>
        <dbReference type="ARBA" id="ARBA00022670"/>
    </source>
</evidence>
<dbReference type="PATRIC" id="fig|137591.24.peg.1536"/>
<evidence type="ECO:0000256" key="1">
    <source>
        <dbReference type="ARBA" id="ARBA00007039"/>
    </source>
</evidence>
<evidence type="ECO:0000313" key="7">
    <source>
        <dbReference type="EMBL" id="KIU23154.1"/>
    </source>
</evidence>
<dbReference type="InterPro" id="IPR001907">
    <property type="entry name" value="ClpP"/>
</dbReference>
<dbReference type="GO" id="GO:0051117">
    <property type="term" value="F:ATPase binding"/>
    <property type="evidence" value="ECO:0007669"/>
    <property type="project" value="TreeGrafter"/>
</dbReference>
<dbReference type="PANTHER" id="PTHR10381:SF70">
    <property type="entry name" value="ATP-DEPENDENT CLP PROTEASE PROTEOLYTIC SUBUNIT"/>
    <property type="match status" value="1"/>
</dbReference>
<organism evidence="7 8">
    <name type="scientific">Weissella cibaria</name>
    <dbReference type="NCBI Taxonomy" id="137591"/>
    <lineage>
        <taxon>Bacteria</taxon>
        <taxon>Bacillati</taxon>
        <taxon>Bacillota</taxon>
        <taxon>Bacilli</taxon>
        <taxon>Lactobacillales</taxon>
        <taxon>Lactobacillaceae</taxon>
        <taxon>Weissella</taxon>
    </lineage>
</organism>
<dbReference type="InterPro" id="IPR029045">
    <property type="entry name" value="ClpP/crotonase-like_dom_sf"/>
</dbReference>
<evidence type="ECO:0000256" key="4">
    <source>
        <dbReference type="ARBA" id="ARBA00022801"/>
    </source>
</evidence>
<evidence type="ECO:0000256" key="2">
    <source>
        <dbReference type="ARBA" id="ARBA00022490"/>
    </source>
</evidence>
<dbReference type="NCBIfam" id="NF045542">
    <property type="entry name" value="Clp_rel_HeadMat"/>
    <property type="match status" value="1"/>
</dbReference>
<dbReference type="PRINTS" id="PR00127">
    <property type="entry name" value="CLPPROTEASEP"/>
</dbReference>
<protein>
    <recommendedName>
        <fullName evidence="6">ATP-dependent Clp protease proteolytic subunit</fullName>
    </recommendedName>
</protein>
<comment type="caution">
    <text evidence="7">The sequence shown here is derived from an EMBL/GenBank/DDBJ whole genome shotgun (WGS) entry which is preliminary data.</text>
</comment>
<keyword evidence="2" id="KW-0963">Cytoplasm</keyword>
<dbReference type="PANTHER" id="PTHR10381">
    <property type="entry name" value="ATP-DEPENDENT CLP PROTEASE PROTEOLYTIC SUBUNIT"/>
    <property type="match status" value="1"/>
</dbReference>
<dbReference type="GO" id="GO:0004176">
    <property type="term" value="F:ATP-dependent peptidase activity"/>
    <property type="evidence" value="ECO:0007669"/>
    <property type="project" value="InterPro"/>
</dbReference>
<sequence>MKKINVKGAVMDNDSAWFYDYFGMDYTSPKSVADVLNDGEVDDVVVNISSPGGDVFAASEIYSELKAYPGNVTVNVQGLAASAASVIAMAGDTVNMAPTAQLMIHKASTTQGGNSDDMDSASAMLNNTDKSIANAYQLKTGKSQADLLRMMSNETWLNAQDAVDQGFADSIMFVDENAPLVTNSLEGALPPKSAVNKLMNIVANEKRQEMNNKTDSQPVDDLKARKLAILLDK</sequence>